<evidence type="ECO:0000313" key="2">
    <source>
        <dbReference type="Proteomes" id="UP001202134"/>
    </source>
</evidence>
<protein>
    <submittedName>
        <fullName evidence="1">Winged helix-turn-helix domain-containing protein</fullName>
    </submittedName>
</protein>
<comment type="caution">
    <text evidence="1">The sequence shown here is derived from an EMBL/GenBank/DDBJ whole genome shotgun (WGS) entry which is preliminary data.</text>
</comment>
<dbReference type="Gene3D" id="1.10.10.10">
    <property type="entry name" value="Winged helix-like DNA-binding domain superfamily/Winged helix DNA-binding domain"/>
    <property type="match status" value="1"/>
</dbReference>
<dbReference type="InterPro" id="IPR036388">
    <property type="entry name" value="WH-like_DNA-bd_sf"/>
</dbReference>
<reference evidence="1 2" key="1">
    <citation type="submission" date="2022-01" db="EMBL/GenBank/DDBJ databases">
        <title>Whole genome-based taxonomy of the Shewanellaceae.</title>
        <authorList>
            <person name="Martin-Rodriguez A.J."/>
        </authorList>
    </citation>
    <scope>NUCLEOTIDE SEQUENCE [LARGE SCALE GENOMIC DNA]</scope>
    <source>
        <strain evidence="1 2">DSM 24955</strain>
    </source>
</reference>
<organism evidence="1 2">
    <name type="scientific">Shewanella electrodiphila</name>
    <dbReference type="NCBI Taxonomy" id="934143"/>
    <lineage>
        <taxon>Bacteria</taxon>
        <taxon>Pseudomonadati</taxon>
        <taxon>Pseudomonadota</taxon>
        <taxon>Gammaproteobacteria</taxon>
        <taxon>Alteromonadales</taxon>
        <taxon>Shewanellaceae</taxon>
        <taxon>Shewanella</taxon>
    </lineage>
</organism>
<dbReference type="Proteomes" id="UP001202134">
    <property type="component" value="Unassembled WGS sequence"/>
</dbReference>
<name>A0ABT0KL31_9GAMM</name>
<dbReference type="InterPro" id="IPR017162">
    <property type="entry name" value="UCP037266"/>
</dbReference>
<dbReference type="EMBL" id="JAKIKU010000002">
    <property type="protein sequence ID" value="MCL1044547.1"/>
    <property type="molecule type" value="Genomic_DNA"/>
</dbReference>
<keyword evidence="2" id="KW-1185">Reference proteome</keyword>
<proteinExistence type="predicted"/>
<accession>A0ABT0KL31</accession>
<evidence type="ECO:0000313" key="1">
    <source>
        <dbReference type="EMBL" id="MCL1044547.1"/>
    </source>
</evidence>
<sequence>MEKVFMASSSNSIVNDTAEPKLISKAHKAFLRKLYLCYLISQQQQNLLSLHQISKMPRRTIQDTLAAMLDIGVKITFIQDGERHNAGYYQLKDWGPINYQWVEANIADICQQLDIDIP</sequence>
<gene>
    <name evidence="1" type="ORF">L2737_04260</name>
</gene>
<dbReference type="Pfam" id="PF09904">
    <property type="entry name" value="HTH_43"/>
    <property type="match status" value="1"/>
</dbReference>
<dbReference type="RefSeq" id="WP_248954905.1">
    <property type="nucleotide sequence ID" value="NZ_JAKIKU010000002.1"/>
</dbReference>